<evidence type="ECO:0000256" key="5">
    <source>
        <dbReference type="SAM" id="MobiDB-lite"/>
    </source>
</evidence>
<dbReference type="AlphaFoldDB" id="A0A7S2VV58"/>
<dbReference type="PROSITE" id="PS50003">
    <property type="entry name" value="PH_DOMAIN"/>
    <property type="match status" value="1"/>
</dbReference>
<dbReference type="PROSITE" id="PS50115">
    <property type="entry name" value="ARFGAP"/>
    <property type="match status" value="1"/>
</dbReference>
<feature type="region of interest" description="Disordered" evidence="5">
    <location>
        <begin position="24"/>
        <end position="48"/>
    </location>
</feature>
<feature type="domain" description="Arf-GAP" evidence="7">
    <location>
        <begin position="557"/>
        <end position="679"/>
    </location>
</feature>
<reference evidence="8" key="1">
    <citation type="submission" date="2021-01" db="EMBL/GenBank/DDBJ databases">
        <authorList>
            <person name="Corre E."/>
            <person name="Pelletier E."/>
            <person name="Niang G."/>
            <person name="Scheremetjew M."/>
            <person name="Finn R."/>
            <person name="Kale V."/>
            <person name="Holt S."/>
            <person name="Cochrane G."/>
            <person name="Meng A."/>
            <person name="Brown T."/>
            <person name="Cohen L."/>
        </authorList>
    </citation>
    <scope>NUCLEOTIDE SEQUENCE</scope>
    <source>
        <strain evidence="8">BC52</strain>
    </source>
</reference>
<evidence type="ECO:0000256" key="3">
    <source>
        <dbReference type="ARBA" id="ARBA00022833"/>
    </source>
</evidence>
<accession>A0A7S2VV58</accession>
<proteinExistence type="predicted"/>
<dbReference type="InterPro" id="IPR045258">
    <property type="entry name" value="ACAP1/2/3-like"/>
</dbReference>
<evidence type="ECO:0000256" key="4">
    <source>
        <dbReference type="PROSITE-ProRule" id="PRU00288"/>
    </source>
</evidence>
<dbReference type="InterPro" id="IPR001164">
    <property type="entry name" value="ArfGAP_dom"/>
</dbReference>
<dbReference type="SUPFAM" id="SSF50729">
    <property type="entry name" value="PH domain-like"/>
    <property type="match status" value="1"/>
</dbReference>
<dbReference type="Pfam" id="PF01412">
    <property type="entry name" value="ArfGap"/>
    <property type="match status" value="1"/>
</dbReference>
<dbReference type="CDD" id="cd08204">
    <property type="entry name" value="ArfGap"/>
    <property type="match status" value="1"/>
</dbReference>
<evidence type="ECO:0000313" key="8">
    <source>
        <dbReference type="EMBL" id="CAD9650931.1"/>
    </source>
</evidence>
<dbReference type="PANTHER" id="PTHR23180:SF160">
    <property type="entry name" value="ADP-RIBOSYLATION FACTOR GTPASE-ACTIVATING PROTEIN EFFECTOR PROTEIN 1"/>
    <property type="match status" value="1"/>
</dbReference>
<dbReference type="SUPFAM" id="SSF57863">
    <property type="entry name" value="ArfGap/RecO-like zinc finger"/>
    <property type="match status" value="1"/>
</dbReference>
<feature type="region of interest" description="Disordered" evidence="5">
    <location>
        <begin position="85"/>
        <end position="119"/>
    </location>
</feature>
<dbReference type="InterPro" id="IPR037278">
    <property type="entry name" value="ARFGAP/RecO"/>
</dbReference>
<dbReference type="SMART" id="SM00233">
    <property type="entry name" value="PH"/>
    <property type="match status" value="1"/>
</dbReference>
<dbReference type="PANTHER" id="PTHR23180">
    <property type="entry name" value="CENTAURIN/ARF"/>
    <property type="match status" value="1"/>
</dbReference>
<dbReference type="SUPFAM" id="SSF103657">
    <property type="entry name" value="BAR/IMD domain-like"/>
    <property type="match status" value="1"/>
</dbReference>
<evidence type="ECO:0000259" key="7">
    <source>
        <dbReference type="PROSITE" id="PS50115"/>
    </source>
</evidence>
<feature type="domain" description="PH" evidence="6">
    <location>
        <begin position="431"/>
        <end position="528"/>
    </location>
</feature>
<dbReference type="GO" id="GO:0008270">
    <property type="term" value="F:zinc ion binding"/>
    <property type="evidence" value="ECO:0007669"/>
    <property type="project" value="UniProtKB-KW"/>
</dbReference>
<evidence type="ECO:0000256" key="1">
    <source>
        <dbReference type="ARBA" id="ARBA00022723"/>
    </source>
</evidence>
<organism evidence="8">
    <name type="scientific">Norrisiella sphaerica</name>
    <dbReference type="NCBI Taxonomy" id="552664"/>
    <lineage>
        <taxon>Eukaryota</taxon>
        <taxon>Sar</taxon>
        <taxon>Rhizaria</taxon>
        <taxon>Cercozoa</taxon>
        <taxon>Chlorarachniophyceae</taxon>
        <taxon>Norrisiella</taxon>
    </lineage>
</organism>
<evidence type="ECO:0000259" key="6">
    <source>
        <dbReference type="PROSITE" id="PS50003"/>
    </source>
</evidence>
<name>A0A7S2VV58_9EUKA</name>
<dbReference type="InterPro" id="IPR027267">
    <property type="entry name" value="AH/BAR_dom_sf"/>
</dbReference>
<sequence length="772" mass="88186">MSESTESKLRRLALENEALKQRVRELEEQGKKDAEGLRESISQAKEHKERLNAALKRLHKLEETKVMESKSSFSGVDSFLGTTFSTRKRASSAQDSRSSQRPSSPSPRRHRRQQLALLQPAESVKVDQAELVGTEYHPDSPFFRKEMSEKREEVNTVCEHLKSLRKQVSEFCDSCNLLAAEAKKVGHGIMEMGRFKCSLKRLRECSAMLSGSFQNMAGFLVNFQMEIREVFHKDIDAVIRNASLLNESEKDLRAYREAFESAISVHLESNGETKTGGTPKSGKTFMNFFKAGPSMPKDSEEAQMQHLRNVNLELLRKRREEYEMQRFEHIKLLNAFRKSRMVDLTESCVALFQFLHNFFKYGYHECQGMEETALQTRHIVISCRKFLTERSQEYNMMGKEMLSRLKQLDFGSNTMEDVCGEIKGLNQKQDPNDKCGYLYKKGGGIRKAWARRWFLVKEGNLYYIRSSKDLQLNFVASLVLTSIKEINTSERPYAFVLHNPQKSREYLLQAESLRERQTWITALREIAERKLYSLNTPFKEKNNERASIPGGASTFDAERFERIRALNPFCADCGMENPDWAVINLGICICISCSGVHRSLGVQVSKVRSIGLDKWEDPVLDLMCQMGTSLFNSIFEASEDCTSAKPSPDDPEGKRQKFITDKYRNRKFVNHASRLSEEEVGERILHASAKNDVKELLRCYAQGGDLNFARNGINVVQEAAKGDCAEALEFCLLNGMNVLENASECEKSIKVAEDCNAKKVVQRLRELATFVT</sequence>
<dbReference type="InterPro" id="IPR038508">
    <property type="entry name" value="ArfGAP_dom_sf"/>
</dbReference>
<dbReference type="InterPro" id="IPR011993">
    <property type="entry name" value="PH-like_dom_sf"/>
</dbReference>
<keyword evidence="1" id="KW-0479">Metal-binding</keyword>
<dbReference type="PRINTS" id="PR00405">
    <property type="entry name" value="REVINTRACTNG"/>
</dbReference>
<dbReference type="Pfam" id="PF00169">
    <property type="entry name" value="PH"/>
    <property type="match status" value="1"/>
</dbReference>
<protein>
    <submittedName>
        <fullName evidence="8">Uncharacterized protein</fullName>
    </submittedName>
</protein>
<dbReference type="Gene3D" id="1.20.1270.60">
    <property type="entry name" value="Arfaptin homology (AH) domain/BAR domain"/>
    <property type="match status" value="1"/>
</dbReference>
<keyword evidence="3" id="KW-0862">Zinc</keyword>
<gene>
    <name evidence="8" type="ORF">NSPH01132_LOCUS837</name>
</gene>
<dbReference type="SMART" id="SM00105">
    <property type="entry name" value="ArfGap"/>
    <property type="match status" value="1"/>
</dbReference>
<dbReference type="GO" id="GO:0005096">
    <property type="term" value="F:GTPase activator activity"/>
    <property type="evidence" value="ECO:0007669"/>
    <property type="project" value="InterPro"/>
</dbReference>
<dbReference type="EMBL" id="HBHC01001445">
    <property type="protein sequence ID" value="CAD9650931.1"/>
    <property type="molecule type" value="Transcribed_RNA"/>
</dbReference>
<dbReference type="InterPro" id="IPR001849">
    <property type="entry name" value="PH_domain"/>
</dbReference>
<dbReference type="Gene3D" id="2.30.29.30">
    <property type="entry name" value="Pleckstrin-homology domain (PH domain)/Phosphotyrosine-binding domain (PTB)"/>
    <property type="match status" value="1"/>
</dbReference>
<keyword evidence="2 4" id="KW-0863">Zinc-finger</keyword>
<feature type="compositionally biased region" description="Low complexity" evidence="5">
    <location>
        <begin position="91"/>
        <end position="103"/>
    </location>
</feature>
<evidence type="ECO:0000256" key="2">
    <source>
        <dbReference type="ARBA" id="ARBA00022771"/>
    </source>
</evidence>
<dbReference type="Gene3D" id="1.10.220.150">
    <property type="entry name" value="Arf GTPase activating protein"/>
    <property type="match status" value="1"/>
</dbReference>